<comment type="similarity">
    <text evidence="1 6">Belongs to the aldehyde dehydrogenase family.</text>
</comment>
<dbReference type="FunFam" id="3.40.605.10:FF:000012">
    <property type="entry name" value="NAD-dependent succinate-semialdehyde dehydrogenase"/>
    <property type="match status" value="1"/>
</dbReference>
<evidence type="ECO:0000256" key="2">
    <source>
        <dbReference type="ARBA" id="ARBA00022857"/>
    </source>
</evidence>
<evidence type="ECO:0000256" key="6">
    <source>
        <dbReference type="RuleBase" id="RU003345"/>
    </source>
</evidence>
<gene>
    <name evidence="8" type="ORF">GRI89_12640</name>
</gene>
<evidence type="ECO:0000259" key="7">
    <source>
        <dbReference type="Pfam" id="PF00171"/>
    </source>
</evidence>
<dbReference type="Proteomes" id="UP000433652">
    <property type="component" value="Unassembled WGS sequence"/>
</dbReference>
<keyword evidence="4" id="KW-0520">NAD</keyword>
<dbReference type="FunFam" id="3.40.309.10:FF:000010">
    <property type="entry name" value="Gamma-aminobutyraldehyde dehydrogenase"/>
    <property type="match status" value="1"/>
</dbReference>
<keyword evidence="9" id="KW-1185">Reference proteome</keyword>
<dbReference type="InterPro" id="IPR016163">
    <property type="entry name" value="Ald_DH_C"/>
</dbReference>
<evidence type="ECO:0000256" key="5">
    <source>
        <dbReference type="PROSITE-ProRule" id="PRU10007"/>
    </source>
</evidence>
<evidence type="ECO:0000256" key="1">
    <source>
        <dbReference type="ARBA" id="ARBA00009986"/>
    </source>
</evidence>
<dbReference type="Gene3D" id="3.40.605.10">
    <property type="entry name" value="Aldehyde Dehydrogenase, Chain A, domain 1"/>
    <property type="match status" value="1"/>
</dbReference>
<dbReference type="InterPro" id="IPR016161">
    <property type="entry name" value="Ald_DH/histidinol_DH"/>
</dbReference>
<sequence>MSTFQRHNPVTGEVASSAAAMKAGDIPAIAAKAQAGFAQWSKMGPNARRAVLSKAADALMAKKDEFVAAMMGEIGATAGWAMFNLALAAGMVREAAALTTQIAGEVIPSDHEGTIAMALREPVGVMLGIAPWNAPIILGVRAIAVPLACGNAVILKASETCPRTHELIIEAFAEAGFPEGVVNSVTNAPEDAAEVVGALIDAPEVRRINFTGSTAVGKIIAKRAAEHLKPVLLELGGKAPMVVLEDADLDEAVKAAAFGAYMNQGQICMSTERIIVVESVADAFAEKFAAKVKSMPVGNPVAGNTPLGAVVDTKTVDKCYALIDDALAKGAVLLTGGETTENVLMPAHLVDKVTPDMKLFRDESFGPVVGIARARDEAHAIELANDTEYGLSAAVFTTDTARGIKVARQIQSGICHVNASTVSDEPQMPFGGMKASGYGRFGGKAGIDAFTELRWITFETEPGHYP</sequence>
<dbReference type="SUPFAM" id="SSF53720">
    <property type="entry name" value="ALDH-like"/>
    <property type="match status" value="1"/>
</dbReference>
<evidence type="ECO:0000313" key="9">
    <source>
        <dbReference type="Proteomes" id="UP000433652"/>
    </source>
</evidence>
<keyword evidence="3 6" id="KW-0560">Oxidoreductase</keyword>
<dbReference type="AlphaFoldDB" id="A0A6I4SWI5"/>
<evidence type="ECO:0000313" key="8">
    <source>
        <dbReference type="EMBL" id="MXO60385.1"/>
    </source>
</evidence>
<dbReference type="GO" id="GO:0016620">
    <property type="term" value="F:oxidoreductase activity, acting on the aldehyde or oxo group of donors, NAD or NADP as acceptor"/>
    <property type="evidence" value="ECO:0007669"/>
    <property type="project" value="InterPro"/>
</dbReference>
<feature type="active site" evidence="5">
    <location>
        <position position="234"/>
    </location>
</feature>
<dbReference type="Gene3D" id="3.40.309.10">
    <property type="entry name" value="Aldehyde Dehydrogenase, Chain A, domain 2"/>
    <property type="match status" value="1"/>
</dbReference>
<dbReference type="CDD" id="cd07105">
    <property type="entry name" value="ALDH_SaliADH"/>
    <property type="match status" value="1"/>
</dbReference>
<dbReference type="PROSITE" id="PS00687">
    <property type="entry name" value="ALDEHYDE_DEHYDR_GLU"/>
    <property type="match status" value="1"/>
</dbReference>
<evidence type="ECO:0000256" key="3">
    <source>
        <dbReference type="ARBA" id="ARBA00023002"/>
    </source>
</evidence>
<reference evidence="8 9" key="1">
    <citation type="submission" date="2019-12" db="EMBL/GenBank/DDBJ databases">
        <title>Genomic-based taxomic classification of the family Erythrobacteraceae.</title>
        <authorList>
            <person name="Xu L."/>
        </authorList>
    </citation>
    <scope>NUCLEOTIDE SEQUENCE [LARGE SCALE GENOMIC DNA]</scope>
    <source>
        <strain evidence="8 9">MCCC 1K01500</strain>
    </source>
</reference>
<dbReference type="Pfam" id="PF00171">
    <property type="entry name" value="Aldedh"/>
    <property type="match status" value="1"/>
</dbReference>
<dbReference type="OrthoDB" id="9761688at2"/>
<dbReference type="EMBL" id="WTYM01000052">
    <property type="protein sequence ID" value="MXO60385.1"/>
    <property type="molecule type" value="Genomic_DNA"/>
</dbReference>
<organism evidence="8 9">
    <name type="scientific">Croceibacterium salegens</name>
    <dbReference type="NCBI Taxonomy" id="1737568"/>
    <lineage>
        <taxon>Bacteria</taxon>
        <taxon>Pseudomonadati</taxon>
        <taxon>Pseudomonadota</taxon>
        <taxon>Alphaproteobacteria</taxon>
        <taxon>Sphingomonadales</taxon>
        <taxon>Erythrobacteraceae</taxon>
        <taxon>Croceibacterium</taxon>
    </lineage>
</organism>
<protein>
    <submittedName>
        <fullName evidence="8">Aldehyde dehydrogenase family protein</fullName>
    </submittedName>
</protein>
<feature type="non-terminal residue" evidence="8">
    <location>
        <position position="466"/>
    </location>
</feature>
<comment type="caution">
    <text evidence="8">The sequence shown here is derived from an EMBL/GenBank/DDBJ whole genome shotgun (WGS) entry which is preliminary data.</text>
</comment>
<evidence type="ECO:0000256" key="4">
    <source>
        <dbReference type="ARBA" id="ARBA00023027"/>
    </source>
</evidence>
<dbReference type="RefSeq" id="WP_159796144.1">
    <property type="nucleotide sequence ID" value="NZ_WTYM01000052.1"/>
</dbReference>
<dbReference type="InterPro" id="IPR015590">
    <property type="entry name" value="Aldehyde_DH_dom"/>
</dbReference>
<dbReference type="InterPro" id="IPR029510">
    <property type="entry name" value="Ald_DH_CS_GLU"/>
</dbReference>
<name>A0A6I4SWI5_9SPHN</name>
<accession>A0A6I4SWI5</accession>
<dbReference type="PANTHER" id="PTHR42986">
    <property type="entry name" value="BENZALDEHYDE DEHYDROGENASE YFMT"/>
    <property type="match status" value="1"/>
</dbReference>
<dbReference type="InterPro" id="IPR016162">
    <property type="entry name" value="Ald_DH_N"/>
</dbReference>
<keyword evidence="2" id="KW-0521">NADP</keyword>
<proteinExistence type="inferred from homology"/>
<dbReference type="PANTHER" id="PTHR42986:SF1">
    <property type="entry name" value="BENZALDEHYDE DEHYDROGENASE YFMT"/>
    <property type="match status" value="1"/>
</dbReference>
<feature type="domain" description="Aldehyde dehydrogenase" evidence="7">
    <location>
        <begin position="3"/>
        <end position="456"/>
    </location>
</feature>